<dbReference type="InterPro" id="IPR008991">
    <property type="entry name" value="Translation_prot_SH3-like_sf"/>
</dbReference>
<dbReference type="EMBL" id="JWZX01002730">
    <property type="protein sequence ID" value="KOO27330.1"/>
    <property type="molecule type" value="Genomic_DNA"/>
</dbReference>
<dbReference type="PANTHER" id="PTHR15680:SF9">
    <property type="entry name" value="LARGE RIBOSOMAL SUBUNIT PROTEIN BL19M"/>
    <property type="match status" value="1"/>
</dbReference>
<reference evidence="5" key="1">
    <citation type="journal article" date="2015" name="PLoS Genet.">
        <title>Genome Sequence and Transcriptome Analyses of Chrysochromulina tobin: Metabolic Tools for Enhanced Algal Fitness in the Prominent Order Prymnesiales (Haptophyceae).</title>
        <authorList>
            <person name="Hovde B.T."/>
            <person name="Deodato C.R."/>
            <person name="Hunsperger H.M."/>
            <person name="Ryken S.A."/>
            <person name="Yost W."/>
            <person name="Jha R.K."/>
            <person name="Patterson J."/>
            <person name="Monnat R.J. Jr."/>
            <person name="Barlow S.B."/>
            <person name="Starkenburg S.R."/>
            <person name="Cattolico R.A."/>
        </authorList>
    </citation>
    <scope>NUCLEOTIDE SEQUENCE</scope>
    <source>
        <strain evidence="5">CCMP291</strain>
    </source>
</reference>
<evidence type="ECO:0000313" key="5">
    <source>
        <dbReference type="Proteomes" id="UP000037460"/>
    </source>
</evidence>
<proteinExistence type="inferred from homology"/>
<name>A0A0M0JLH3_9EUKA</name>
<keyword evidence="2 4" id="KW-0689">Ribosomal protein</keyword>
<dbReference type="GO" id="GO:0003735">
    <property type="term" value="F:structural constituent of ribosome"/>
    <property type="evidence" value="ECO:0007669"/>
    <property type="project" value="InterPro"/>
</dbReference>
<organism evidence="4 5">
    <name type="scientific">Chrysochromulina tobinii</name>
    <dbReference type="NCBI Taxonomy" id="1460289"/>
    <lineage>
        <taxon>Eukaryota</taxon>
        <taxon>Haptista</taxon>
        <taxon>Haptophyta</taxon>
        <taxon>Prymnesiophyceae</taxon>
        <taxon>Prymnesiales</taxon>
        <taxon>Chrysochromulinaceae</taxon>
        <taxon>Chrysochromulina</taxon>
    </lineage>
</organism>
<dbReference type="GO" id="GO:0006412">
    <property type="term" value="P:translation"/>
    <property type="evidence" value="ECO:0007669"/>
    <property type="project" value="InterPro"/>
</dbReference>
<sequence length="188" mass="21647">MTRVKAHRVYPQWSSPPPKHDMWQPSTWLGAYYKLREGDPAAMRNRDRLMQKAEPKRGRFIVGALERMEMQKLQAAQPWRAGNFKPGDYLQVEHKATATDAADTIVGVMIGMHRRGLGSSFRLLCNPDNSPVEYLFQIYSPLIVNVTVRKASEWRNGQRKLFKLRDQVQTLAIPAPVFEGRERRVKAS</sequence>
<dbReference type="Proteomes" id="UP000037460">
    <property type="component" value="Unassembled WGS sequence"/>
</dbReference>
<dbReference type="GO" id="GO:0005762">
    <property type="term" value="C:mitochondrial large ribosomal subunit"/>
    <property type="evidence" value="ECO:0007669"/>
    <property type="project" value="TreeGrafter"/>
</dbReference>
<dbReference type="SUPFAM" id="SSF50104">
    <property type="entry name" value="Translation proteins SH3-like domain"/>
    <property type="match status" value="1"/>
</dbReference>
<comment type="caution">
    <text evidence="4">The sequence shown here is derived from an EMBL/GenBank/DDBJ whole genome shotgun (WGS) entry which is preliminary data.</text>
</comment>
<dbReference type="Gene3D" id="2.30.30.790">
    <property type="match status" value="1"/>
</dbReference>
<evidence type="ECO:0000256" key="1">
    <source>
        <dbReference type="ARBA" id="ARBA00005781"/>
    </source>
</evidence>
<evidence type="ECO:0000313" key="4">
    <source>
        <dbReference type="EMBL" id="KOO27330.1"/>
    </source>
</evidence>
<dbReference type="InterPro" id="IPR001857">
    <property type="entry name" value="Ribosomal_bL19"/>
</dbReference>
<protein>
    <submittedName>
        <fullName evidence="4">50s ribosomal protein l19</fullName>
    </submittedName>
</protein>
<dbReference type="Pfam" id="PF01245">
    <property type="entry name" value="Ribosomal_L19"/>
    <property type="match status" value="1"/>
</dbReference>
<evidence type="ECO:0000256" key="3">
    <source>
        <dbReference type="ARBA" id="ARBA00023274"/>
    </source>
</evidence>
<keyword evidence="3" id="KW-0687">Ribonucleoprotein</keyword>
<gene>
    <name evidence="4" type="ORF">Ctob_004120</name>
</gene>
<accession>A0A0M0JLH3</accession>
<evidence type="ECO:0000256" key="2">
    <source>
        <dbReference type="ARBA" id="ARBA00022980"/>
    </source>
</evidence>
<dbReference type="PANTHER" id="PTHR15680">
    <property type="entry name" value="RIBOSOMAL PROTEIN L19"/>
    <property type="match status" value="1"/>
</dbReference>
<dbReference type="OrthoDB" id="432645at2759"/>
<dbReference type="InterPro" id="IPR038657">
    <property type="entry name" value="Ribosomal_bL19_sf"/>
</dbReference>
<comment type="similarity">
    <text evidence="1">Belongs to the bacterial ribosomal protein bL19 family.</text>
</comment>
<keyword evidence="5" id="KW-1185">Reference proteome</keyword>
<dbReference type="AlphaFoldDB" id="A0A0M0JLH3"/>